<dbReference type="Proteomes" id="UP000813018">
    <property type="component" value="Unassembled WGS sequence"/>
</dbReference>
<dbReference type="EC" id="3.6.1.57" evidence="2"/>
<dbReference type="EMBL" id="JAHYXK010000009">
    <property type="protein sequence ID" value="MBW7467886.1"/>
    <property type="molecule type" value="Genomic_DNA"/>
</dbReference>
<dbReference type="InterPro" id="IPR016181">
    <property type="entry name" value="Acyl_CoA_acyltransferase"/>
</dbReference>
<dbReference type="Gene3D" id="3.40.50.11190">
    <property type="match status" value="1"/>
</dbReference>
<sequence>MNPRTRIIFRADGNSQIGLGHVVRSLALAQMLSHDFECIFAIQAPSHELQEQIKKTCEGVIILPACNHDEERFIHELDAYIAEDVLVVLDGYNFNTTYQQSIKRKGCQLFCIDDIHSYTFVADAILNQAGGVDATKYKTAPYTKFLLGPKFALLRTPFLEAARSERILPAGDVRLFLNLGGADPHNYTLQIAKDLESIQSIDQVEIIVGSAYQHLQELKTWLHHNPKYNLHQNLTAEDMRALMQGCAIAITSASGVAYEYASVSGLLFVLQTADNQEGLYTFLIQNGIAQKYEQVQQSINTDLATAFEQVVATQRQYFDGKSDERLRQVFHNMALATGISMREATTDDLMLLFDWANDPEVRKNSFNPNPILLESHTRWLHTKLEDKQSMLYIAEVSGVPAAHIRFELLNGKAIISYLIGSDFRGKGLGHMILKKGVAKLLQHQPKLNLIEGLVQKENIASIRAFEKAGFSYGTPDSKYPQAHRFELRPESINQI</sequence>
<name>A0ABS7CVK1_9BACT</name>
<dbReference type="PROSITE" id="PS51186">
    <property type="entry name" value="GNAT"/>
    <property type="match status" value="1"/>
</dbReference>
<accession>A0ABS7CVK1</accession>
<dbReference type="SUPFAM" id="SSF55729">
    <property type="entry name" value="Acyl-CoA N-acyltransferases (Nat)"/>
    <property type="match status" value="1"/>
</dbReference>
<proteinExistence type="predicted"/>
<reference evidence="2 3" key="1">
    <citation type="journal article" date="2016" name="Int. J. Syst. Evol. Microbiol.">
        <title>Pontibacter aydingkolensis sp. nov., isolated from soil of a salt lake.</title>
        <authorList>
            <person name="Osman G."/>
            <person name="Zhang T."/>
            <person name="Lou K."/>
            <person name="Gao Y."/>
            <person name="Chang W."/>
            <person name="Lin Q."/>
            <person name="Yang H.M."/>
            <person name="Huo X.D."/>
            <person name="Wang N."/>
        </authorList>
    </citation>
    <scope>NUCLEOTIDE SEQUENCE [LARGE SCALE GENOMIC DNA]</scope>
    <source>
        <strain evidence="2 3">KACC 19255</strain>
    </source>
</reference>
<dbReference type="SUPFAM" id="SSF53756">
    <property type="entry name" value="UDP-Glycosyltransferase/glycogen phosphorylase"/>
    <property type="match status" value="1"/>
</dbReference>
<dbReference type="InterPro" id="IPR000182">
    <property type="entry name" value="GNAT_dom"/>
</dbReference>
<evidence type="ECO:0000313" key="3">
    <source>
        <dbReference type="Proteomes" id="UP000813018"/>
    </source>
</evidence>
<dbReference type="RefSeq" id="WP_219877758.1">
    <property type="nucleotide sequence ID" value="NZ_JAHYXK010000009.1"/>
</dbReference>
<dbReference type="PANTHER" id="PTHR43328:SF1">
    <property type="entry name" value="N-ACETYLTRANSFERASE DOMAIN-CONTAINING PROTEIN"/>
    <property type="match status" value="1"/>
</dbReference>
<keyword evidence="2" id="KW-0378">Hydrolase</keyword>
<dbReference type="GO" id="GO:0016787">
    <property type="term" value="F:hydrolase activity"/>
    <property type="evidence" value="ECO:0007669"/>
    <property type="project" value="UniProtKB-KW"/>
</dbReference>
<evidence type="ECO:0000259" key="1">
    <source>
        <dbReference type="PROSITE" id="PS51186"/>
    </source>
</evidence>
<dbReference type="InterPro" id="IPR020023">
    <property type="entry name" value="PseG"/>
</dbReference>
<dbReference type="Gene3D" id="3.40.630.30">
    <property type="match status" value="1"/>
</dbReference>
<evidence type="ECO:0000313" key="2">
    <source>
        <dbReference type="EMBL" id="MBW7467886.1"/>
    </source>
</evidence>
<gene>
    <name evidence="2" type="primary">pseG</name>
    <name evidence="2" type="ORF">K0O23_12500</name>
</gene>
<feature type="domain" description="N-acetyltransferase" evidence="1">
    <location>
        <begin position="339"/>
        <end position="490"/>
    </location>
</feature>
<dbReference type="Pfam" id="PF13302">
    <property type="entry name" value="Acetyltransf_3"/>
    <property type="match status" value="1"/>
</dbReference>
<dbReference type="Gene3D" id="3.40.50.2000">
    <property type="entry name" value="Glycogen Phosphorylase B"/>
    <property type="match status" value="1"/>
</dbReference>
<dbReference type="NCBIfam" id="TIGR03590">
    <property type="entry name" value="PseG"/>
    <property type="match status" value="1"/>
</dbReference>
<organism evidence="2 3">
    <name type="scientific">Pontibacter aydingkolensis</name>
    <dbReference type="NCBI Taxonomy" id="1911536"/>
    <lineage>
        <taxon>Bacteria</taxon>
        <taxon>Pseudomonadati</taxon>
        <taxon>Bacteroidota</taxon>
        <taxon>Cytophagia</taxon>
        <taxon>Cytophagales</taxon>
        <taxon>Hymenobacteraceae</taxon>
        <taxon>Pontibacter</taxon>
    </lineage>
</organism>
<comment type="caution">
    <text evidence="2">The sequence shown here is derived from an EMBL/GenBank/DDBJ whole genome shotgun (WGS) entry which is preliminary data.</text>
</comment>
<protein>
    <submittedName>
        <fullName evidence="2">UDP-2,4-diacetamido-2,4, 6-trideoxy-beta-L-altropyranose hydrolase</fullName>
        <ecNumber evidence="2">3.6.1.57</ecNumber>
    </submittedName>
</protein>
<dbReference type="PANTHER" id="PTHR43328">
    <property type="entry name" value="ACETYLTRANSFERASE-RELATED"/>
    <property type="match status" value="1"/>
</dbReference>
<keyword evidence="3" id="KW-1185">Reference proteome</keyword>